<dbReference type="PROSITE" id="PS00789">
    <property type="entry name" value="CHORISMATE_SYNTHASE_3"/>
    <property type="match status" value="1"/>
</dbReference>
<keyword evidence="6" id="KW-0285">Flavoprotein</keyword>
<dbReference type="SUPFAM" id="SSF103263">
    <property type="entry name" value="Chorismate synthase, AroC"/>
    <property type="match status" value="1"/>
</dbReference>
<dbReference type="UniPathway" id="UPA00053">
    <property type="reaction ID" value="UER00090"/>
</dbReference>
<keyword evidence="9" id="KW-0521">NADP</keyword>
<dbReference type="RefSeq" id="WP_097816139.1">
    <property type="nucleotide sequence ID" value="NZ_NVPQ01000127.1"/>
</dbReference>
<evidence type="ECO:0000256" key="11">
    <source>
        <dbReference type="ARBA" id="ARBA00023239"/>
    </source>
</evidence>
<dbReference type="EMBL" id="NVPQ01000127">
    <property type="protein sequence ID" value="PDY35263.1"/>
    <property type="molecule type" value="Genomic_DNA"/>
</dbReference>
<comment type="pathway">
    <text evidence="2">Metabolic intermediate biosynthesis; chorismate biosynthesis; chorismate from D-erythrose 4-phosphate and phosphoenolpyruvate: step 7/7.</text>
</comment>
<dbReference type="PANTHER" id="PTHR21085">
    <property type="entry name" value="CHORISMATE SYNTHASE"/>
    <property type="match status" value="1"/>
</dbReference>
<dbReference type="Proteomes" id="UP000220111">
    <property type="component" value="Unassembled WGS sequence"/>
</dbReference>
<dbReference type="Gene3D" id="3.60.150.10">
    <property type="entry name" value="Chorismate synthase AroC"/>
    <property type="match status" value="1"/>
</dbReference>
<dbReference type="GO" id="GO:0010181">
    <property type="term" value="F:FMN binding"/>
    <property type="evidence" value="ECO:0007669"/>
    <property type="project" value="TreeGrafter"/>
</dbReference>
<evidence type="ECO:0000256" key="5">
    <source>
        <dbReference type="ARBA" id="ARBA00022605"/>
    </source>
</evidence>
<protein>
    <recommendedName>
        <fullName evidence="4 12">Chorismate synthase</fullName>
        <ecNumber evidence="4 12">4.2.3.5</ecNumber>
    </recommendedName>
</protein>
<dbReference type="GO" id="GO:0008652">
    <property type="term" value="P:amino acid biosynthetic process"/>
    <property type="evidence" value="ECO:0007669"/>
    <property type="project" value="UniProtKB-KW"/>
</dbReference>
<evidence type="ECO:0000256" key="10">
    <source>
        <dbReference type="ARBA" id="ARBA00023141"/>
    </source>
</evidence>
<evidence type="ECO:0000313" key="13">
    <source>
        <dbReference type="EMBL" id="PDY35263.1"/>
    </source>
</evidence>
<evidence type="ECO:0000256" key="7">
    <source>
        <dbReference type="ARBA" id="ARBA00022643"/>
    </source>
</evidence>
<dbReference type="InterPro" id="IPR020541">
    <property type="entry name" value="Chorismate_synthase_CS"/>
</dbReference>
<organism evidence="13 14">
    <name type="scientific">Bacillus wiedmannii</name>
    <dbReference type="NCBI Taxonomy" id="1890302"/>
    <lineage>
        <taxon>Bacteria</taxon>
        <taxon>Bacillati</taxon>
        <taxon>Bacillota</taxon>
        <taxon>Bacilli</taxon>
        <taxon>Bacillales</taxon>
        <taxon>Bacillaceae</taxon>
        <taxon>Bacillus</taxon>
        <taxon>Bacillus cereus group</taxon>
    </lineage>
</organism>
<dbReference type="InterPro" id="IPR035904">
    <property type="entry name" value="Chorismate_synth_AroC_sf"/>
</dbReference>
<feature type="non-terminal residue" evidence="13">
    <location>
        <position position="1"/>
    </location>
</feature>
<evidence type="ECO:0000256" key="3">
    <source>
        <dbReference type="ARBA" id="ARBA00008014"/>
    </source>
</evidence>
<comment type="caution">
    <text evidence="13">The sequence shown here is derived from an EMBL/GenBank/DDBJ whole genome shotgun (WGS) entry which is preliminary data.</text>
</comment>
<evidence type="ECO:0000256" key="2">
    <source>
        <dbReference type="ARBA" id="ARBA00005044"/>
    </source>
</evidence>
<keyword evidence="8" id="KW-0274">FAD</keyword>
<evidence type="ECO:0000256" key="6">
    <source>
        <dbReference type="ARBA" id="ARBA00022630"/>
    </source>
</evidence>
<proteinExistence type="inferred from homology"/>
<dbReference type="GO" id="GO:0005829">
    <property type="term" value="C:cytosol"/>
    <property type="evidence" value="ECO:0007669"/>
    <property type="project" value="TreeGrafter"/>
</dbReference>
<accession>A0A2A7BK16</accession>
<evidence type="ECO:0000256" key="8">
    <source>
        <dbReference type="ARBA" id="ARBA00022827"/>
    </source>
</evidence>
<reference evidence="13 14" key="1">
    <citation type="submission" date="2017-09" db="EMBL/GenBank/DDBJ databases">
        <title>Large-scale bioinformatics analysis of Bacillus genomes uncovers conserved roles of natural products in bacterial physiology.</title>
        <authorList>
            <consortium name="Agbiome Team Llc"/>
            <person name="Bleich R.M."/>
            <person name="Grubbs K.J."/>
            <person name="Santa Maria K.C."/>
            <person name="Allen S.E."/>
            <person name="Farag S."/>
            <person name="Shank E.A."/>
            <person name="Bowers A."/>
        </authorList>
    </citation>
    <scope>NUCLEOTIDE SEQUENCE [LARGE SCALE GENOMIC DNA]</scope>
    <source>
        <strain evidence="13 14">AFS098222</strain>
    </source>
</reference>
<comment type="similarity">
    <text evidence="3">Belongs to the chorismate synthase family.</text>
</comment>
<name>A0A2A7BK16_9BACI</name>
<dbReference type="GO" id="GO:0004107">
    <property type="term" value="F:chorismate synthase activity"/>
    <property type="evidence" value="ECO:0007669"/>
    <property type="project" value="UniProtKB-UniRule"/>
</dbReference>
<dbReference type="PANTHER" id="PTHR21085:SF0">
    <property type="entry name" value="CHORISMATE SYNTHASE"/>
    <property type="match status" value="1"/>
</dbReference>
<evidence type="ECO:0000313" key="14">
    <source>
        <dbReference type="Proteomes" id="UP000220111"/>
    </source>
</evidence>
<dbReference type="EC" id="4.2.3.5" evidence="4 12"/>
<evidence type="ECO:0000256" key="4">
    <source>
        <dbReference type="ARBA" id="ARBA00013036"/>
    </source>
</evidence>
<keyword evidence="10" id="KW-0057">Aromatic amino acid biosynthesis</keyword>
<evidence type="ECO:0000256" key="1">
    <source>
        <dbReference type="ARBA" id="ARBA00001914"/>
    </source>
</evidence>
<comment type="cofactor">
    <cofactor evidence="1">
        <name>FMNH2</name>
        <dbReference type="ChEBI" id="CHEBI:57618"/>
    </cofactor>
</comment>
<sequence>KELGVEIAGHVLEIGGVQAKRISNLPIEEIQKITENSPVRCLDKEVEQEMMDAIDNAKSSGDSIGGIVEVIAEGMPIGVGSYVHYDHKLDAKLAGAIMSINAFKGAEIGVGFEAARQPGSKVHDEILWDEENGYTRKTNNAGGLEGGMTTGMPIVVRGVMKPIPTLYKPLASVDIDTKEAFQASIERSDSCAVPAAGVVAESVVAWELAHALVEQFGKDRIDLIQQNITQHNKYAKEF</sequence>
<evidence type="ECO:0000256" key="9">
    <source>
        <dbReference type="ARBA" id="ARBA00022857"/>
    </source>
</evidence>
<keyword evidence="11" id="KW-0456">Lyase</keyword>
<dbReference type="AlphaFoldDB" id="A0A2A7BK16"/>
<dbReference type="NCBIfam" id="TIGR00033">
    <property type="entry name" value="aroC"/>
    <property type="match status" value="1"/>
</dbReference>
<keyword evidence="5" id="KW-0028">Amino-acid biosynthesis</keyword>
<dbReference type="GO" id="GO:0009073">
    <property type="term" value="P:aromatic amino acid family biosynthetic process"/>
    <property type="evidence" value="ECO:0007669"/>
    <property type="project" value="UniProtKB-KW"/>
</dbReference>
<dbReference type="InterPro" id="IPR000453">
    <property type="entry name" value="Chorismate_synth"/>
</dbReference>
<gene>
    <name evidence="13" type="primary">aroC</name>
    <name evidence="13" type="ORF">COO17_26225</name>
</gene>
<evidence type="ECO:0000256" key="12">
    <source>
        <dbReference type="NCBIfam" id="TIGR00033"/>
    </source>
</evidence>
<dbReference type="GO" id="GO:0009423">
    <property type="term" value="P:chorismate biosynthetic process"/>
    <property type="evidence" value="ECO:0007669"/>
    <property type="project" value="UniProtKB-UniRule"/>
</dbReference>
<keyword evidence="7" id="KW-0288">FMN</keyword>
<dbReference type="Pfam" id="PF01264">
    <property type="entry name" value="Chorismate_synt"/>
    <property type="match status" value="1"/>
</dbReference>